<dbReference type="PROSITE" id="PS50948">
    <property type="entry name" value="PAN"/>
    <property type="match status" value="1"/>
</dbReference>
<proteinExistence type="predicted"/>
<keyword evidence="4" id="KW-1185">Reference proteome</keyword>
<reference evidence="3 4" key="1">
    <citation type="submission" date="2019-05" db="EMBL/GenBank/DDBJ databases">
        <title>Another draft genome of Portunus trituberculatus and its Hox gene families provides insights of decapod evolution.</title>
        <authorList>
            <person name="Jeong J.-H."/>
            <person name="Song I."/>
            <person name="Kim S."/>
            <person name="Choi T."/>
            <person name="Kim D."/>
            <person name="Ryu S."/>
            <person name="Kim W."/>
        </authorList>
    </citation>
    <scope>NUCLEOTIDE SEQUENCE [LARGE SCALE GENOMIC DNA]</scope>
    <source>
        <tissue evidence="3">Muscle</tissue>
    </source>
</reference>
<organism evidence="3 4">
    <name type="scientific">Portunus trituberculatus</name>
    <name type="common">Swimming crab</name>
    <name type="synonym">Neptunus trituberculatus</name>
    <dbReference type="NCBI Taxonomy" id="210409"/>
    <lineage>
        <taxon>Eukaryota</taxon>
        <taxon>Metazoa</taxon>
        <taxon>Ecdysozoa</taxon>
        <taxon>Arthropoda</taxon>
        <taxon>Crustacea</taxon>
        <taxon>Multicrustacea</taxon>
        <taxon>Malacostraca</taxon>
        <taxon>Eumalacostraca</taxon>
        <taxon>Eucarida</taxon>
        <taxon>Decapoda</taxon>
        <taxon>Pleocyemata</taxon>
        <taxon>Brachyura</taxon>
        <taxon>Eubrachyura</taxon>
        <taxon>Portunoidea</taxon>
        <taxon>Portunidae</taxon>
        <taxon>Portuninae</taxon>
        <taxon>Portunus</taxon>
    </lineage>
</organism>
<evidence type="ECO:0000313" key="4">
    <source>
        <dbReference type="Proteomes" id="UP000324222"/>
    </source>
</evidence>
<comment type="caution">
    <text evidence="3">The sequence shown here is derived from an EMBL/GenBank/DDBJ whole genome shotgun (WGS) entry which is preliminary data.</text>
</comment>
<keyword evidence="1" id="KW-0732">Signal</keyword>
<feature type="chain" id="PRO_5022901017" description="Apple domain-containing protein" evidence="1">
    <location>
        <begin position="20"/>
        <end position="146"/>
    </location>
</feature>
<dbReference type="EMBL" id="VSRR010001809">
    <property type="protein sequence ID" value="MPC27820.1"/>
    <property type="molecule type" value="Genomic_DNA"/>
</dbReference>
<protein>
    <recommendedName>
        <fullName evidence="2">Apple domain-containing protein</fullName>
    </recommendedName>
</protein>
<evidence type="ECO:0000256" key="1">
    <source>
        <dbReference type="SAM" id="SignalP"/>
    </source>
</evidence>
<dbReference type="Proteomes" id="UP000324222">
    <property type="component" value="Unassembled WGS sequence"/>
</dbReference>
<dbReference type="AlphaFoldDB" id="A0A5B7E1L2"/>
<accession>A0A5B7E1L2</accession>
<evidence type="ECO:0000259" key="2">
    <source>
        <dbReference type="PROSITE" id="PS50948"/>
    </source>
</evidence>
<dbReference type="InterPro" id="IPR003609">
    <property type="entry name" value="Pan_app"/>
</dbReference>
<gene>
    <name evidence="3" type="ORF">E2C01_021005</name>
</gene>
<evidence type="ECO:0000313" key="3">
    <source>
        <dbReference type="EMBL" id="MPC27820.1"/>
    </source>
</evidence>
<name>A0A5B7E1L2_PORTR</name>
<feature type="signal peptide" evidence="1">
    <location>
        <begin position="1"/>
        <end position="19"/>
    </location>
</feature>
<feature type="domain" description="Apple" evidence="2">
    <location>
        <begin position="17"/>
        <end position="99"/>
    </location>
</feature>
<sequence>MAVTRLFLAVALVVYHCRGQLSGKVYRRLPNYRLEQVTVLRETAISSMMKCASLCHASYCNAYIMNKSVTTQPRCMVVTYSLTPYLISDHSYDLYIMADAPLPLKTNLDGYFGTWQSPLLCLVGYYVYGYRLWVSAVALSRRKRQT</sequence>